<keyword evidence="2" id="KW-1185">Reference proteome</keyword>
<proteinExistence type="predicted"/>
<dbReference type="OrthoDB" id="2306629at2759"/>
<name>A0A9N9BDV6_9GLOM</name>
<gene>
    <name evidence="1" type="ORF">ALEPTO_LOCUS6325</name>
</gene>
<dbReference type="Proteomes" id="UP000789508">
    <property type="component" value="Unassembled WGS sequence"/>
</dbReference>
<evidence type="ECO:0000313" key="2">
    <source>
        <dbReference type="Proteomes" id="UP000789508"/>
    </source>
</evidence>
<accession>A0A9N9BDV6</accession>
<evidence type="ECO:0000313" key="1">
    <source>
        <dbReference type="EMBL" id="CAG8560407.1"/>
    </source>
</evidence>
<feature type="non-terminal residue" evidence="1">
    <location>
        <position position="519"/>
    </location>
</feature>
<dbReference type="SUPFAM" id="SSF81383">
    <property type="entry name" value="F-box domain"/>
    <property type="match status" value="1"/>
</dbReference>
<dbReference type="AlphaFoldDB" id="A0A9N9BDV6"/>
<comment type="caution">
    <text evidence="1">The sequence shown here is derived from an EMBL/GenBank/DDBJ whole genome shotgun (WGS) entry which is preliminary data.</text>
</comment>
<dbReference type="EMBL" id="CAJVPS010002103">
    <property type="protein sequence ID" value="CAG8560407.1"/>
    <property type="molecule type" value="Genomic_DNA"/>
</dbReference>
<reference evidence="1" key="1">
    <citation type="submission" date="2021-06" db="EMBL/GenBank/DDBJ databases">
        <authorList>
            <person name="Kallberg Y."/>
            <person name="Tangrot J."/>
            <person name="Rosling A."/>
        </authorList>
    </citation>
    <scope>NUCLEOTIDE SEQUENCE</scope>
    <source>
        <strain evidence="1">FL130A</strain>
    </source>
</reference>
<protein>
    <submittedName>
        <fullName evidence="1">2703_t:CDS:1</fullName>
    </submittedName>
</protein>
<dbReference type="InterPro" id="IPR032675">
    <property type="entry name" value="LRR_dom_sf"/>
</dbReference>
<dbReference type="InterPro" id="IPR036047">
    <property type="entry name" value="F-box-like_dom_sf"/>
</dbReference>
<organism evidence="1 2">
    <name type="scientific">Ambispora leptoticha</name>
    <dbReference type="NCBI Taxonomy" id="144679"/>
    <lineage>
        <taxon>Eukaryota</taxon>
        <taxon>Fungi</taxon>
        <taxon>Fungi incertae sedis</taxon>
        <taxon>Mucoromycota</taxon>
        <taxon>Glomeromycotina</taxon>
        <taxon>Glomeromycetes</taxon>
        <taxon>Archaeosporales</taxon>
        <taxon>Ambisporaceae</taxon>
        <taxon>Ambispora</taxon>
    </lineage>
</organism>
<sequence length="519" mass="60506">FREDEKMANISKFELLPTEIRLEIFKNLNHGSLFSCLLVERRLCHEIVPILWENPFRNDKRKQIDFFNQSIKVVDIYVRSFSQETWKLLNANGINRPSITLSSTFNYASFLRCYDAERVSRAADEWLNLSDPVIRTQEEKTKSRILKKSLCQLFETEMTSIKSLNCVLEMDDGIKFLKKLTLKTLSELKITKIRREQNLQNLFEYLTEVTHLIRGISIGFIDDDWNDDLSTPETSAVTEELTNTAQGINDLIEVQSKLAWLKLCSLPKVVCETINFSNSLQAIFFCNIDFNRYESRNLIHRISSCENLRGLEFYRCRKLEQQSLIEAAQFLKRLEYLSICLRCNEEFPRKFIIQVIQASGHNFQYLNLYPQYYTPVDIQMAKNLVRTIISNSPNIRGVNLPTFDASIFIPLLKSSKWLEHLGCGSKSLIEAFGILNERLPPTLYSLLVDTSRLGFSDEVLHQFLASNHRRLKHLIARGIYDSHVKLAKQYAVKLNNLSTLNFSEYAIYEGIYPNYFNKW</sequence>
<dbReference type="Gene3D" id="3.80.10.10">
    <property type="entry name" value="Ribonuclease Inhibitor"/>
    <property type="match status" value="1"/>
</dbReference>
<dbReference type="SUPFAM" id="SSF52047">
    <property type="entry name" value="RNI-like"/>
    <property type="match status" value="1"/>
</dbReference>